<accession>A0A381Z2T2</accession>
<dbReference type="Gene3D" id="2.30.120.10">
    <property type="match status" value="1"/>
</dbReference>
<dbReference type="Gene3D" id="1.10.1400.10">
    <property type="match status" value="1"/>
</dbReference>
<dbReference type="PANTHER" id="PTHR34218">
    <property type="entry name" value="PEPTIDASE S45 PENICILLIN AMIDASE"/>
    <property type="match status" value="1"/>
</dbReference>
<dbReference type="CDD" id="cd03747">
    <property type="entry name" value="Ntn_PGA_like"/>
    <property type="match status" value="1"/>
</dbReference>
<evidence type="ECO:0000256" key="1">
    <source>
        <dbReference type="ARBA" id="ARBA00006586"/>
    </source>
</evidence>
<name>A0A381Z2T2_9ZZZZ</name>
<proteinExistence type="inferred from homology"/>
<dbReference type="EMBL" id="UINC01019594">
    <property type="protein sequence ID" value="SVA83057.1"/>
    <property type="molecule type" value="Genomic_DNA"/>
</dbReference>
<dbReference type="InterPro" id="IPR043146">
    <property type="entry name" value="Penicillin_amidase_N_B-knob"/>
</dbReference>
<dbReference type="AlphaFoldDB" id="A0A381Z2T2"/>
<dbReference type="GO" id="GO:0016811">
    <property type="term" value="F:hydrolase activity, acting on carbon-nitrogen (but not peptide) bonds, in linear amides"/>
    <property type="evidence" value="ECO:0007669"/>
    <property type="project" value="InterPro"/>
</dbReference>
<dbReference type="GO" id="GO:0017000">
    <property type="term" value="P:antibiotic biosynthetic process"/>
    <property type="evidence" value="ECO:0007669"/>
    <property type="project" value="InterPro"/>
</dbReference>
<evidence type="ECO:0000256" key="2">
    <source>
        <dbReference type="ARBA" id="ARBA00022801"/>
    </source>
</evidence>
<comment type="similarity">
    <text evidence="1">Belongs to the peptidase S45 family.</text>
</comment>
<dbReference type="PIRSF" id="PIRSF001227">
    <property type="entry name" value="Pen_acylase"/>
    <property type="match status" value="1"/>
</dbReference>
<gene>
    <name evidence="4" type="ORF">METZ01_LOCUS135911</name>
</gene>
<evidence type="ECO:0000313" key="4">
    <source>
        <dbReference type="EMBL" id="SVA83057.1"/>
    </source>
</evidence>
<dbReference type="InterPro" id="IPR023343">
    <property type="entry name" value="Penicillin_amidase_dom1"/>
</dbReference>
<organism evidence="4">
    <name type="scientific">marine metagenome</name>
    <dbReference type="NCBI Taxonomy" id="408172"/>
    <lineage>
        <taxon>unclassified sequences</taxon>
        <taxon>metagenomes</taxon>
        <taxon>ecological metagenomes</taxon>
    </lineage>
</organism>
<dbReference type="Pfam" id="PF01804">
    <property type="entry name" value="Penicil_amidase"/>
    <property type="match status" value="1"/>
</dbReference>
<keyword evidence="2" id="KW-0378">Hydrolase</keyword>
<keyword evidence="3" id="KW-0865">Zymogen</keyword>
<dbReference type="InterPro" id="IPR043147">
    <property type="entry name" value="Penicillin_amidase_A-knob"/>
</dbReference>
<protein>
    <recommendedName>
        <fullName evidence="5">Penicillin acylase family protein</fullName>
    </recommendedName>
</protein>
<reference evidence="4" key="1">
    <citation type="submission" date="2018-05" db="EMBL/GenBank/DDBJ databases">
        <authorList>
            <person name="Lanie J.A."/>
            <person name="Ng W.-L."/>
            <person name="Kazmierczak K.M."/>
            <person name="Andrzejewski T.M."/>
            <person name="Davidsen T.M."/>
            <person name="Wayne K.J."/>
            <person name="Tettelin H."/>
            <person name="Glass J.I."/>
            <person name="Rusch D."/>
            <person name="Podicherti R."/>
            <person name="Tsui H.-C.T."/>
            <person name="Winkler M.E."/>
        </authorList>
    </citation>
    <scope>NUCLEOTIDE SEQUENCE</scope>
</reference>
<dbReference type="InterPro" id="IPR014395">
    <property type="entry name" value="Pen/GL7ACA/AHL_acylase"/>
</dbReference>
<dbReference type="Gene3D" id="3.60.20.10">
    <property type="entry name" value="Glutamine Phosphoribosylpyrophosphate, subunit 1, domain 1"/>
    <property type="match status" value="1"/>
</dbReference>
<dbReference type="InterPro" id="IPR002692">
    <property type="entry name" value="S45"/>
</dbReference>
<dbReference type="InterPro" id="IPR029055">
    <property type="entry name" value="Ntn_hydrolases_N"/>
</dbReference>
<evidence type="ECO:0008006" key="5">
    <source>
        <dbReference type="Google" id="ProtNLM"/>
    </source>
</evidence>
<dbReference type="Gene3D" id="1.10.439.10">
    <property type="entry name" value="Penicillin Amidohydrolase, domain 1"/>
    <property type="match status" value="1"/>
</dbReference>
<evidence type="ECO:0000256" key="3">
    <source>
        <dbReference type="ARBA" id="ARBA00023145"/>
    </source>
</evidence>
<dbReference type="PANTHER" id="PTHR34218:SF4">
    <property type="entry name" value="ACYL-HOMOSERINE LACTONE ACYLASE QUIP"/>
    <property type="match status" value="1"/>
</dbReference>
<sequence length="811" mass="91532">MRTIYLLMVVSVFGGTGSAGFPGDAEAQTETLRLTGLNEPVEIIKDRWGIAHIYAKTETDLFFAQGFNAARDRLFQFELWRRKATGTTAEILGRRALPSDIGSRLHRFRGNLAQELNHYHPRGETIINAFVRGINAYVDLTVRQPELLPLEFRLLGITPGRWTPEVVISRHQGLLANVTGELAYGQAVARVGSEQVRELSWFRPGNPELALDPIIDGSLLSEEILDIYRAFKRPIRFEPDDVTQAVRADRASFERLAAAMPTEIALAAEQETIGSNNWVVGGGRTLSGFPFMANDPHRVQQAPSLRYWVHLVGPGWNVIGGGEPVLPGVSIGHNEYGAWGLTVFGQDSEDLYVYETNPDNPSEYRYHDRWERMRVIEEQVSVKGESPVTVRLKYTRHGPVQYEDTENRKAYALRAAWLDIGSAPYLASLRMDQARSWEEFREACSYSRIPAENMVWADRDKNIGYQAVGVSPIRPNWSGLVPVPGDGRYEWDGYLPIKALPHVTNPPEEYFGTANNYMVPDGYPYLNALHYTWGDEMRAARLNEVLRSGSRHTLIDMMRLQQDEFSVPAKNLIPFLRDLTLDDPAANDARRSLLRWDAVLDRDSVDAAIYVTWERRLMQNLRELLVPASIRDFLGGLNMKKIINWLAAPDGRFGPDPIEGRDRLLVHSMEEALEELRTRLGPDQTRWHYGQPDFKHALIRHPLSPAVDDATRARLDVGPVARGGYGRSLNNTGNGDNQTSGASFRMIADTEDWDHAVGTNAPGQSGDPDDPHYRDLFELWAAGKYFPVFYSRAKVESVAERTERLMPTEPR</sequence>
<dbReference type="SUPFAM" id="SSF56235">
    <property type="entry name" value="N-terminal nucleophile aminohydrolases (Ntn hydrolases)"/>
    <property type="match status" value="1"/>
</dbReference>